<dbReference type="EMBL" id="AP025730">
    <property type="protein sequence ID" value="BDI06844.1"/>
    <property type="molecule type" value="Genomic_DNA"/>
</dbReference>
<dbReference type="InterPro" id="IPR001296">
    <property type="entry name" value="Glyco_trans_1"/>
</dbReference>
<evidence type="ECO:0000259" key="1">
    <source>
        <dbReference type="Pfam" id="PF00534"/>
    </source>
</evidence>
<evidence type="ECO:0000259" key="2">
    <source>
        <dbReference type="Pfam" id="PF13439"/>
    </source>
</evidence>
<dbReference type="InterPro" id="IPR028098">
    <property type="entry name" value="Glyco_trans_4-like_N"/>
</dbReference>
<dbReference type="PANTHER" id="PTHR45947:SF3">
    <property type="entry name" value="SULFOQUINOVOSYL TRANSFERASE SQD2"/>
    <property type="match status" value="1"/>
</dbReference>
<dbReference type="RefSeq" id="WP_251970087.1">
    <property type="nucleotide sequence ID" value="NZ_AP025730.1"/>
</dbReference>
<feature type="domain" description="Glycosyl transferase family 1" evidence="1">
    <location>
        <begin position="191"/>
        <end position="343"/>
    </location>
</feature>
<dbReference type="SUPFAM" id="SSF53756">
    <property type="entry name" value="UDP-Glycosyltransferase/glycogen phosphorylase"/>
    <property type="match status" value="1"/>
</dbReference>
<sequence>MKIAFVTELFAPSVGGQEVRFEELGAELVKRGVEVDLYTIRHDLDSPKSEVRGGMRVHRIADCAGYKHPTLRRHPQGILAFTWALWQRRAELDACDAVVFNIWPILPPLVLGRRLRGRAVVDVCETRSGRFWHWIYQRLAGLPNVRLLGVSPEIVRHMQRVHGTRPERAHVAVSGVDLAAAPQPPFGTDVKDAKQLMFFGRLTEHKNPRLLAEAFQRSTLPSRGYRLVIAGGGPELDGLKRDFTDPSIRLTGRVSDEEKWQLLQRSALLVLPSRREGFPRVVAEAACVGTPTLTLDYPDNGTRFVVQDYQVGRSVPATREALVEALEQFANEPQAWAELGEGALQRARDEFGWEPVTTRLLAFLRPGRTPPAQAAGSVQPQQA</sequence>
<dbReference type="InterPro" id="IPR050194">
    <property type="entry name" value="Glycosyltransferase_grp1"/>
</dbReference>
<feature type="domain" description="Glycosyltransferase subfamily 4-like N-terminal" evidence="2">
    <location>
        <begin position="14"/>
        <end position="179"/>
    </location>
</feature>
<dbReference type="Pfam" id="PF13439">
    <property type="entry name" value="Glyco_transf_4"/>
    <property type="match status" value="1"/>
</dbReference>
<protein>
    <submittedName>
        <fullName evidence="3">Uncharacterized protein</fullName>
    </submittedName>
</protein>
<evidence type="ECO:0000313" key="3">
    <source>
        <dbReference type="EMBL" id="BDI06844.1"/>
    </source>
</evidence>
<proteinExistence type="predicted"/>
<dbReference type="Gene3D" id="3.40.50.2000">
    <property type="entry name" value="Glycogen Phosphorylase B"/>
    <property type="match status" value="2"/>
</dbReference>
<organism evidence="3 4">
    <name type="scientific">Sphaerotilus microaerophilus</name>
    <dbReference type="NCBI Taxonomy" id="2914710"/>
    <lineage>
        <taxon>Bacteria</taxon>
        <taxon>Pseudomonadati</taxon>
        <taxon>Pseudomonadota</taxon>
        <taxon>Betaproteobacteria</taxon>
        <taxon>Burkholderiales</taxon>
        <taxon>Sphaerotilaceae</taxon>
        <taxon>Sphaerotilus</taxon>
    </lineage>
</organism>
<dbReference type="Pfam" id="PF00534">
    <property type="entry name" value="Glycos_transf_1"/>
    <property type="match status" value="1"/>
</dbReference>
<reference evidence="3" key="1">
    <citation type="submission" date="2022-04" db="EMBL/GenBank/DDBJ databases">
        <title>Whole genome sequence of Sphaerotilus sp. FB-5.</title>
        <authorList>
            <person name="Takeda M."/>
            <person name="Narihara S."/>
            <person name="Akimoto M."/>
            <person name="Akimoto R."/>
            <person name="Nishiyashiki S."/>
            <person name="Murakami T."/>
        </authorList>
    </citation>
    <scope>NUCLEOTIDE SEQUENCE</scope>
    <source>
        <strain evidence="3">FB-5</strain>
    </source>
</reference>
<dbReference type="CDD" id="cd03801">
    <property type="entry name" value="GT4_PimA-like"/>
    <property type="match status" value="1"/>
</dbReference>
<keyword evidence="4" id="KW-1185">Reference proteome</keyword>
<gene>
    <name evidence="3" type="ORF">CATMQ487_38140</name>
</gene>
<evidence type="ECO:0000313" key="4">
    <source>
        <dbReference type="Proteomes" id="UP001057498"/>
    </source>
</evidence>
<dbReference type="PANTHER" id="PTHR45947">
    <property type="entry name" value="SULFOQUINOVOSYL TRANSFERASE SQD2"/>
    <property type="match status" value="1"/>
</dbReference>
<name>A0ABN6PRZ9_9BURK</name>
<accession>A0ABN6PRZ9</accession>
<dbReference type="Proteomes" id="UP001057498">
    <property type="component" value="Chromosome"/>
</dbReference>